<feature type="compositionally biased region" description="Basic and acidic residues" evidence="1">
    <location>
        <begin position="384"/>
        <end position="393"/>
    </location>
</feature>
<evidence type="ECO:0000256" key="1">
    <source>
        <dbReference type="SAM" id="MobiDB-lite"/>
    </source>
</evidence>
<dbReference type="EMBL" id="JAGIOE010000001">
    <property type="protein sequence ID" value="MBP2375883.1"/>
    <property type="molecule type" value="Genomic_DNA"/>
</dbReference>
<feature type="compositionally biased region" description="Gly residues" evidence="1">
    <location>
        <begin position="343"/>
        <end position="360"/>
    </location>
</feature>
<feature type="compositionally biased region" description="Gly residues" evidence="1">
    <location>
        <begin position="319"/>
        <end position="335"/>
    </location>
</feature>
<accession>A0ABS4WI64</accession>
<feature type="compositionally biased region" description="Low complexity" evidence="1">
    <location>
        <begin position="361"/>
        <end position="377"/>
    </location>
</feature>
<evidence type="ECO:0000313" key="5">
    <source>
        <dbReference type="Proteomes" id="UP000766570"/>
    </source>
</evidence>
<dbReference type="CDD" id="cd00009">
    <property type="entry name" value="AAA"/>
    <property type="match status" value="1"/>
</dbReference>
<sequence length="393" mass="40786">MTMTNEQAGWFADTFAKLVDNVGISVLGKDEVVRMVLTALLAEGHVLLEDAPGTGKTMLARSLSATVQGTNSRIQFTPDLLPSDVTGITIYDQKTQGFEFHRGPIFANLVLADEINRVSPKTQSALLEVMEEGHVTVDGTTYPQQRPFMVIATQNPIEQAGTYKLPEAQLDRFLIKTSIGYPDRAATVELLAGSAQRDRSRSVGAIITTEAVADMADLAATTHVDRGVLEYVAQLCEATREASETRLGVSVRGALAMVRAAKIWAATEGRNYVLPDDIKALAAAVWTHRLVLDPEAEFTGASAEAVIADVLRAVPAPTGHGGIGTGSVSGNGTGSGRRNAVGHGAGGNGTSPSGGNGASGTGSAAPVDAAVPAGVGEAEADEATVLRRDVGGA</sequence>
<proteinExistence type="predicted"/>
<name>A0ABS4WI64_9MICC</name>
<dbReference type="Gene3D" id="3.40.50.300">
    <property type="entry name" value="P-loop containing nucleotide triphosphate hydrolases"/>
    <property type="match status" value="1"/>
</dbReference>
<feature type="domain" description="ChlI/MoxR AAA lid" evidence="3">
    <location>
        <begin position="238"/>
        <end position="309"/>
    </location>
</feature>
<feature type="region of interest" description="Disordered" evidence="1">
    <location>
        <begin position="319"/>
        <end position="393"/>
    </location>
</feature>
<keyword evidence="4" id="KW-0378">Hydrolase</keyword>
<reference evidence="4 5" key="1">
    <citation type="submission" date="2021-03" db="EMBL/GenBank/DDBJ databases">
        <title>Sequencing the genomes of 1000 actinobacteria strains.</title>
        <authorList>
            <person name="Klenk H.-P."/>
        </authorList>
    </citation>
    <scope>NUCLEOTIDE SEQUENCE [LARGE SCALE GENOMIC DNA]</scope>
    <source>
        <strain evidence="4 5">DSM 15454</strain>
    </source>
</reference>
<dbReference type="Proteomes" id="UP000766570">
    <property type="component" value="Unassembled WGS sequence"/>
</dbReference>
<dbReference type="GO" id="GO:0016787">
    <property type="term" value="F:hydrolase activity"/>
    <property type="evidence" value="ECO:0007669"/>
    <property type="project" value="UniProtKB-KW"/>
</dbReference>
<dbReference type="InterPro" id="IPR011703">
    <property type="entry name" value="ATPase_AAA-3"/>
</dbReference>
<dbReference type="Pfam" id="PF07726">
    <property type="entry name" value="AAA_3"/>
    <property type="match status" value="1"/>
</dbReference>
<dbReference type="PANTHER" id="PTHR42759:SF5">
    <property type="entry name" value="METHANOL DEHYDROGENASE REGULATOR"/>
    <property type="match status" value="1"/>
</dbReference>
<dbReference type="InterPro" id="IPR027417">
    <property type="entry name" value="P-loop_NTPase"/>
</dbReference>
<keyword evidence="5" id="KW-1185">Reference proteome</keyword>
<dbReference type="Gene3D" id="1.10.8.80">
    <property type="entry name" value="Magnesium chelatase subunit I, C-Terminal domain"/>
    <property type="match status" value="1"/>
</dbReference>
<dbReference type="InterPro" id="IPR050764">
    <property type="entry name" value="CbbQ/NirQ/NorQ/GpvN"/>
</dbReference>
<protein>
    <submittedName>
        <fullName evidence="4">MoxR-like ATPase</fullName>
        <ecNumber evidence="4">3.6.3.-</ecNumber>
    </submittedName>
</protein>
<dbReference type="InterPro" id="IPR041628">
    <property type="entry name" value="ChlI/MoxR_AAA_lid"/>
</dbReference>
<comment type="caution">
    <text evidence="4">The sequence shown here is derived from an EMBL/GenBank/DDBJ whole genome shotgun (WGS) entry which is preliminary data.</text>
</comment>
<evidence type="ECO:0000259" key="2">
    <source>
        <dbReference type="Pfam" id="PF07726"/>
    </source>
</evidence>
<feature type="domain" description="ATPase AAA-3" evidence="2">
    <location>
        <begin position="45"/>
        <end position="175"/>
    </location>
</feature>
<evidence type="ECO:0000313" key="4">
    <source>
        <dbReference type="EMBL" id="MBP2375883.1"/>
    </source>
</evidence>
<dbReference type="SUPFAM" id="SSF52540">
    <property type="entry name" value="P-loop containing nucleoside triphosphate hydrolases"/>
    <property type="match status" value="1"/>
</dbReference>
<gene>
    <name evidence="4" type="ORF">JOF46_003795</name>
</gene>
<dbReference type="PANTHER" id="PTHR42759">
    <property type="entry name" value="MOXR FAMILY PROTEIN"/>
    <property type="match status" value="1"/>
</dbReference>
<organism evidence="4 5">
    <name type="scientific">Paeniglutamicibacter psychrophenolicus</name>
    <dbReference type="NCBI Taxonomy" id="257454"/>
    <lineage>
        <taxon>Bacteria</taxon>
        <taxon>Bacillati</taxon>
        <taxon>Actinomycetota</taxon>
        <taxon>Actinomycetes</taxon>
        <taxon>Micrococcales</taxon>
        <taxon>Micrococcaceae</taxon>
        <taxon>Paeniglutamicibacter</taxon>
    </lineage>
</organism>
<evidence type="ECO:0000259" key="3">
    <source>
        <dbReference type="Pfam" id="PF17863"/>
    </source>
</evidence>
<dbReference type="Pfam" id="PF17863">
    <property type="entry name" value="AAA_lid_2"/>
    <property type="match status" value="1"/>
</dbReference>
<dbReference type="EC" id="3.6.3.-" evidence="4"/>